<gene>
    <name evidence="5" type="ORF">IAC10_10845</name>
</gene>
<keyword evidence="2" id="KW-0808">Transferase</keyword>
<dbReference type="EMBL" id="DVIU01000213">
    <property type="protein sequence ID" value="HIS37107.1"/>
    <property type="molecule type" value="Genomic_DNA"/>
</dbReference>
<reference evidence="5" key="2">
    <citation type="journal article" date="2021" name="PeerJ">
        <title>Extensive microbial diversity within the chicken gut microbiome revealed by metagenomics and culture.</title>
        <authorList>
            <person name="Gilroy R."/>
            <person name="Ravi A."/>
            <person name="Getino M."/>
            <person name="Pursley I."/>
            <person name="Horton D.L."/>
            <person name="Alikhan N.F."/>
            <person name="Baker D."/>
            <person name="Gharbi K."/>
            <person name="Hall N."/>
            <person name="Watson M."/>
            <person name="Adriaenssens E.M."/>
            <person name="Foster-Nyarko E."/>
            <person name="Jarju S."/>
            <person name="Secka A."/>
            <person name="Antonio M."/>
            <person name="Oren A."/>
            <person name="Chaudhuri R.R."/>
            <person name="La Ragione R."/>
            <person name="Hildebrand F."/>
            <person name="Pallen M.J."/>
        </authorList>
    </citation>
    <scope>NUCLEOTIDE SEQUENCE</scope>
    <source>
        <strain evidence="5">6276</strain>
    </source>
</reference>
<evidence type="ECO:0000256" key="3">
    <source>
        <dbReference type="ARBA" id="ARBA00022747"/>
    </source>
</evidence>
<dbReference type="InterPro" id="IPR001525">
    <property type="entry name" value="C5_MeTfrase"/>
</dbReference>
<dbReference type="Gene3D" id="3.40.50.300">
    <property type="entry name" value="P-loop containing nucleotide triphosphate hydrolases"/>
    <property type="match status" value="1"/>
</dbReference>
<dbReference type="InterPro" id="IPR049945">
    <property type="entry name" value="AAA_22"/>
</dbReference>
<evidence type="ECO:0000313" key="5">
    <source>
        <dbReference type="EMBL" id="HIS37107.1"/>
    </source>
</evidence>
<dbReference type="PANTHER" id="PTHR35894">
    <property type="entry name" value="GENERAL SECRETION PATHWAY PROTEIN A-RELATED"/>
    <property type="match status" value="1"/>
</dbReference>
<feature type="domain" description="ORC1/DEAH AAA+ ATPase" evidence="4">
    <location>
        <begin position="144"/>
        <end position="257"/>
    </location>
</feature>
<evidence type="ECO:0000256" key="1">
    <source>
        <dbReference type="ARBA" id="ARBA00022603"/>
    </source>
</evidence>
<dbReference type="GO" id="GO:0032259">
    <property type="term" value="P:methylation"/>
    <property type="evidence" value="ECO:0007669"/>
    <property type="project" value="UniProtKB-KW"/>
</dbReference>
<dbReference type="InterPro" id="IPR027417">
    <property type="entry name" value="P-loop_NTPase"/>
</dbReference>
<keyword evidence="3" id="KW-0680">Restriction system</keyword>
<comment type="caution">
    <text evidence="5">The sequence shown here is derived from an EMBL/GenBank/DDBJ whole genome shotgun (WGS) entry which is preliminary data.</text>
</comment>
<dbReference type="Pfam" id="PF00145">
    <property type="entry name" value="DNA_methylase"/>
    <property type="match status" value="1"/>
</dbReference>
<dbReference type="GO" id="GO:0008168">
    <property type="term" value="F:methyltransferase activity"/>
    <property type="evidence" value="ECO:0007669"/>
    <property type="project" value="UniProtKB-KW"/>
</dbReference>
<dbReference type="PANTHER" id="PTHR35894:SF5">
    <property type="entry name" value="MU-LIKE PROPHAGE FLUMU DNA TRANSPOSITION PROTEIN B"/>
    <property type="match status" value="1"/>
</dbReference>
<accession>A0A9D1F180</accession>
<proteinExistence type="predicted"/>
<dbReference type="Proteomes" id="UP000823928">
    <property type="component" value="Unassembled WGS sequence"/>
</dbReference>
<dbReference type="SUPFAM" id="SSF53335">
    <property type="entry name" value="S-adenosyl-L-methionine-dependent methyltransferases"/>
    <property type="match status" value="1"/>
</dbReference>
<protein>
    <submittedName>
        <fullName evidence="5">AAA family ATPase</fullName>
    </submittedName>
</protein>
<dbReference type="GO" id="GO:0009307">
    <property type="term" value="P:DNA restriction-modification system"/>
    <property type="evidence" value="ECO:0007669"/>
    <property type="project" value="UniProtKB-KW"/>
</dbReference>
<keyword evidence="1" id="KW-0489">Methyltransferase</keyword>
<dbReference type="AlphaFoldDB" id="A0A9D1F180"/>
<evidence type="ECO:0000313" key="6">
    <source>
        <dbReference type="Proteomes" id="UP000823928"/>
    </source>
</evidence>
<name>A0A9D1F180_9BACT</name>
<reference evidence="5" key="1">
    <citation type="submission" date="2020-10" db="EMBL/GenBank/DDBJ databases">
        <authorList>
            <person name="Gilroy R."/>
        </authorList>
    </citation>
    <scope>NUCLEOTIDE SEQUENCE</scope>
    <source>
        <strain evidence="5">6276</strain>
    </source>
</reference>
<dbReference type="InterPro" id="IPR029063">
    <property type="entry name" value="SAM-dependent_MTases_sf"/>
</dbReference>
<dbReference type="GO" id="GO:0016887">
    <property type="term" value="F:ATP hydrolysis activity"/>
    <property type="evidence" value="ECO:0007669"/>
    <property type="project" value="InterPro"/>
</dbReference>
<evidence type="ECO:0000259" key="4">
    <source>
        <dbReference type="Pfam" id="PF13401"/>
    </source>
</evidence>
<sequence>MYIIGCPGKECPPKIFPIGGIAQETVKNINTYPFIKRCSQSNVAYSPDGIIGCLTTGCHGFIGDIPADKVKNPKDVKFRRPTPLECFRIQGFPDDMVQKAKEIGISDTQLYHMAGNAVTVNLIETRAFVSLIERLNNAKYNVPKIGLVYGEPGLGKSNTVLWWTLNQNATLVTATNGMSRIWFLKTLVKELGEEPKKTSFELFDQAVAKLIEKPRMLIVDEVDYLVESTRAIETVRDLHDKTGIPVLLVGMGAADKKLKRFKHLYDRLLGIYKFVPFDLEDIKEIVTKLCEVPVDDEVIEMIAKNANRLRQIVIYILKIEELAQTNGYKKITKQELEF</sequence>
<dbReference type="InterPro" id="IPR052026">
    <property type="entry name" value="ExeA_AAA_ATPase_DNA-bind"/>
</dbReference>
<dbReference type="SUPFAM" id="SSF52540">
    <property type="entry name" value="P-loop containing nucleoside triphosphate hydrolases"/>
    <property type="match status" value="1"/>
</dbReference>
<dbReference type="Pfam" id="PF13401">
    <property type="entry name" value="AAA_22"/>
    <property type="match status" value="1"/>
</dbReference>
<dbReference type="Gene3D" id="3.90.120.10">
    <property type="entry name" value="DNA Methylase, subunit A, domain 2"/>
    <property type="match status" value="1"/>
</dbReference>
<organism evidence="5 6">
    <name type="scientific">Candidatus Scatousia excrementigallinarum</name>
    <dbReference type="NCBI Taxonomy" id="2840935"/>
    <lineage>
        <taxon>Bacteria</taxon>
        <taxon>Candidatus Scatousia</taxon>
    </lineage>
</organism>
<evidence type="ECO:0000256" key="2">
    <source>
        <dbReference type="ARBA" id="ARBA00022679"/>
    </source>
</evidence>
<dbReference type="Gene3D" id="1.10.8.60">
    <property type="match status" value="1"/>
</dbReference>